<reference evidence="3 4" key="1">
    <citation type="submission" date="2020-02" db="EMBL/GenBank/DDBJ databases">
        <authorList>
            <person name="Brisse S."/>
        </authorList>
    </citation>
    <scope>NUCLEOTIDE SEQUENCE [LARGE SCALE GENOMIC DNA]</scope>
    <source>
        <strain evidence="3">CIP107547</strain>
    </source>
</reference>
<name>A0A0D6GA43_CORDP</name>
<feature type="domain" description="Glucose-6-phosphate dehydrogenase assembly protein OpcA N-terminal" evidence="1">
    <location>
        <begin position="53"/>
        <end position="160"/>
    </location>
</feature>
<evidence type="ECO:0000259" key="1">
    <source>
        <dbReference type="Pfam" id="PF10128"/>
    </source>
</evidence>
<dbReference type="OrthoDB" id="128564at2"/>
<dbReference type="AlphaFoldDB" id="A0A0D6GA43"/>
<dbReference type="Proteomes" id="UP000480222">
    <property type="component" value="Unassembled WGS sequence"/>
</dbReference>
<organism evidence="3 4">
    <name type="scientific">Corynebacterium diphtheriae</name>
    <dbReference type="NCBI Taxonomy" id="1717"/>
    <lineage>
        <taxon>Bacteria</taxon>
        <taxon>Bacillati</taxon>
        <taxon>Actinomycetota</taxon>
        <taxon>Actinomycetes</taxon>
        <taxon>Mycobacteriales</taxon>
        <taxon>Corynebacteriaceae</taxon>
        <taxon>Corynebacterium</taxon>
    </lineage>
</organism>
<dbReference type="PANTHER" id="PTHR38658">
    <property type="entry name" value="OXPP CYCLE PROTEIN OPCA-RELATED"/>
    <property type="match status" value="1"/>
</dbReference>
<dbReference type="RefSeq" id="WP_003851588.1">
    <property type="nucleotide sequence ID" value="NZ_CABVGJ010000012.1"/>
</dbReference>
<dbReference type="InterPro" id="IPR046801">
    <property type="entry name" value="OpcA_G6PD_N"/>
</dbReference>
<dbReference type="InterPro" id="IPR046802">
    <property type="entry name" value="OpcA_G6PD_C"/>
</dbReference>
<accession>A0A0D6GA43</accession>
<dbReference type="PANTHER" id="PTHR38658:SF1">
    <property type="entry name" value="OXPP CYCLE PROTEIN OPCA-RELATED"/>
    <property type="match status" value="1"/>
</dbReference>
<proteinExistence type="predicted"/>
<dbReference type="KEGG" id="cdi:DIP1305"/>
<dbReference type="InterPro" id="IPR004555">
    <property type="entry name" value="G6PDH_assembly_OpcA"/>
</dbReference>
<feature type="domain" description="Glucose-6-phosphate dehydrogenase assembly protein OpcA C-terminal" evidence="2">
    <location>
        <begin position="165"/>
        <end position="308"/>
    </location>
</feature>
<dbReference type="OMA" id="GDTDLSW"/>
<dbReference type="Pfam" id="PF10128">
    <property type="entry name" value="OpcA_G6PD_assem"/>
    <property type="match status" value="1"/>
</dbReference>
<dbReference type="GeneID" id="29422464"/>
<evidence type="ECO:0000259" key="2">
    <source>
        <dbReference type="Pfam" id="PF20171"/>
    </source>
</evidence>
<evidence type="ECO:0000313" key="3">
    <source>
        <dbReference type="EMBL" id="CAB0605856.1"/>
    </source>
</evidence>
<protein>
    <submittedName>
        <fullName evidence="3">Oxppcycle protein OpcA</fullName>
    </submittedName>
</protein>
<comment type="caution">
    <text evidence="3">The sequence shown here is derived from an EMBL/GenBank/DDBJ whole genome shotgun (WGS) entry which is preliminary data.</text>
</comment>
<sequence>MIFTLPNTTTQEIAKTLVKIRDTGGQVTTSRVLTLIVVARDTSDVEGIIRATNEASQEHPSRVIILVAGSHEGESQVDAEVRIGGDAGASEMILIKLAGRVAKHLVHVVTPLLLPDTPIVAWWPSSAPINPAEDPIGKIAQRRITDSHFDPPVDALYNRRNHYAPGDSDFSWARLTPWRGVLASSLDQAPYEMVQDVRVYGESDCPSVDLAAGWLCERLGISVERHNYGSGSAAFDDAGLAKIPVKRIELERPSGCVVIEALDDDQTLSVSIPGRSTAHVAVTRRSQADCLAEELRHLDPDIAYARALRGLSRVSYPTQ</sequence>
<evidence type="ECO:0000313" key="4">
    <source>
        <dbReference type="Proteomes" id="UP000480222"/>
    </source>
</evidence>
<dbReference type="EMBL" id="CADDAV010000018">
    <property type="protein sequence ID" value="CAB0605856.1"/>
    <property type="molecule type" value="Genomic_DNA"/>
</dbReference>
<dbReference type="Pfam" id="PF20171">
    <property type="entry name" value="OpcA_G6PD_C"/>
    <property type="match status" value="1"/>
</dbReference>
<dbReference type="KEGG" id="cdip:ERS451417_01305"/>
<gene>
    <name evidence="3" type="ORF">CIP107547_01492</name>
</gene>